<gene>
    <name evidence="1" type="ORF">QQ020_29920</name>
</gene>
<protein>
    <recommendedName>
        <fullName evidence="3">DinB-like domain-containing protein</fullName>
    </recommendedName>
</protein>
<comment type="caution">
    <text evidence="1">The sequence shown here is derived from an EMBL/GenBank/DDBJ whole genome shotgun (WGS) entry which is preliminary data.</text>
</comment>
<dbReference type="RefSeq" id="WP_346761661.1">
    <property type="nucleotide sequence ID" value="NZ_JAUJEB010000008.1"/>
</dbReference>
<accession>A0ABT8LFH4</accession>
<proteinExistence type="predicted"/>
<dbReference type="EMBL" id="JAUJEB010000008">
    <property type="protein sequence ID" value="MDN5216323.1"/>
    <property type="molecule type" value="Genomic_DNA"/>
</dbReference>
<keyword evidence="2" id="KW-1185">Reference proteome</keyword>
<dbReference type="Proteomes" id="UP001172083">
    <property type="component" value="Unassembled WGS sequence"/>
</dbReference>
<sequence length="161" mass="18784">MTKESDILTALMCLQNRVDQLIAFFRQELDFSEMIYEYWSARDILGHLTFWHESFSRNLSDLSNGKTPNPLKGKLSEVNRMSVETTRGIAIDVLIDRLCIAQNTINKHILNTSISSIPYKKGSRDYSRHEHLTVVADHFKRHLKDLHKKYKLNYAETKNKS</sequence>
<name>A0ABT8LFH4_9BACT</name>
<evidence type="ECO:0008006" key="3">
    <source>
        <dbReference type="Google" id="ProtNLM"/>
    </source>
</evidence>
<evidence type="ECO:0000313" key="1">
    <source>
        <dbReference type="EMBL" id="MDN5216323.1"/>
    </source>
</evidence>
<dbReference type="Gene3D" id="1.20.120.450">
    <property type="entry name" value="dinb family like domain"/>
    <property type="match status" value="1"/>
</dbReference>
<reference evidence="1" key="1">
    <citation type="submission" date="2023-06" db="EMBL/GenBank/DDBJ databases">
        <title>Genomic of Agaribacillus aureum.</title>
        <authorList>
            <person name="Wang G."/>
        </authorList>
    </citation>
    <scope>NUCLEOTIDE SEQUENCE</scope>
    <source>
        <strain evidence="1">BMA12</strain>
    </source>
</reference>
<dbReference type="InterPro" id="IPR034660">
    <property type="entry name" value="DinB/YfiT-like"/>
</dbReference>
<evidence type="ECO:0000313" key="2">
    <source>
        <dbReference type="Proteomes" id="UP001172083"/>
    </source>
</evidence>
<organism evidence="1 2">
    <name type="scientific">Agaribacillus aureus</name>
    <dbReference type="NCBI Taxonomy" id="3051825"/>
    <lineage>
        <taxon>Bacteria</taxon>
        <taxon>Pseudomonadati</taxon>
        <taxon>Bacteroidota</taxon>
        <taxon>Cytophagia</taxon>
        <taxon>Cytophagales</taxon>
        <taxon>Splendidivirgaceae</taxon>
        <taxon>Agaribacillus</taxon>
    </lineage>
</organism>